<dbReference type="RefSeq" id="WP_144686270.1">
    <property type="nucleotide sequence ID" value="NZ_VLLC01000030.1"/>
</dbReference>
<proteinExistence type="predicted"/>
<dbReference type="OrthoDB" id="2081481at2"/>
<protein>
    <recommendedName>
        <fullName evidence="3">Cupin domain-containing protein</fullName>
    </recommendedName>
</protein>
<keyword evidence="2" id="KW-1185">Reference proteome</keyword>
<reference evidence="1 2" key="1">
    <citation type="submission" date="2019-07" db="EMBL/GenBank/DDBJ databases">
        <title>Genome sequencing of 100 strains of the haloalkaliphilic chemolithoautotrophic sulfur-oxidizing bacterium Thioalkalivibrio.</title>
        <authorList>
            <person name="Muyzer G."/>
        </authorList>
    </citation>
    <scope>NUCLEOTIDE SEQUENCE [LARGE SCALE GENOMIC DNA]</scope>
    <source>
        <strain evidence="1 2">ASO4-4</strain>
    </source>
</reference>
<dbReference type="EMBL" id="VLLC01000030">
    <property type="protein sequence ID" value="TWI66658.1"/>
    <property type="molecule type" value="Genomic_DNA"/>
</dbReference>
<sequence>MDHIIEEVKDLYQIIALKPFRKTPGVTFDILPNSAMPDIHSMDRVMHRGGAVSPGPIGDVERPWYMHPHQADNLMVFYGERTVDIYSVAHGRVETFVVTPDRIIKNGDVIHEGGGMLVWPVNVFHRIRSGEEGSASLNLAVHYEGFDVRSNFNIYDLNTQTGEYRVIREGFKDQSL</sequence>
<evidence type="ECO:0000313" key="1">
    <source>
        <dbReference type="EMBL" id="TWI66658.1"/>
    </source>
</evidence>
<dbReference type="Proteomes" id="UP000318307">
    <property type="component" value="Unassembled WGS sequence"/>
</dbReference>
<accession>A0A562RCA7</accession>
<evidence type="ECO:0008006" key="3">
    <source>
        <dbReference type="Google" id="ProtNLM"/>
    </source>
</evidence>
<evidence type="ECO:0000313" key="2">
    <source>
        <dbReference type="Proteomes" id="UP000318307"/>
    </source>
</evidence>
<comment type="caution">
    <text evidence="1">The sequence shown here is derived from an EMBL/GenBank/DDBJ whole genome shotgun (WGS) entry which is preliminary data.</text>
</comment>
<organism evidence="1 2">
    <name type="scientific">Desulfobotulus alkaliphilus</name>
    <dbReference type="NCBI Taxonomy" id="622671"/>
    <lineage>
        <taxon>Bacteria</taxon>
        <taxon>Pseudomonadati</taxon>
        <taxon>Thermodesulfobacteriota</taxon>
        <taxon>Desulfobacteria</taxon>
        <taxon>Desulfobacterales</taxon>
        <taxon>Desulfobacteraceae</taxon>
        <taxon>Desulfobotulus</taxon>
    </lineage>
</organism>
<gene>
    <name evidence="1" type="ORF">LZ24_02881</name>
</gene>
<name>A0A562RCA7_9BACT</name>
<dbReference type="AlphaFoldDB" id="A0A562RCA7"/>